<feature type="domain" description="Protein kinase" evidence="14">
    <location>
        <begin position="172"/>
        <end position="633"/>
    </location>
</feature>
<evidence type="ECO:0000256" key="11">
    <source>
        <dbReference type="PROSITE-ProRule" id="PRU10141"/>
    </source>
</evidence>
<dbReference type="Pfam" id="PF22949">
    <property type="entry name" value="HRI2_3H"/>
    <property type="match status" value="1"/>
</dbReference>
<evidence type="ECO:0000256" key="4">
    <source>
        <dbReference type="ARBA" id="ARBA00022679"/>
    </source>
</evidence>
<evidence type="ECO:0000313" key="16">
    <source>
        <dbReference type="Proteomes" id="UP001642483"/>
    </source>
</evidence>
<keyword evidence="16" id="KW-1185">Reference proteome</keyword>
<evidence type="ECO:0000256" key="6">
    <source>
        <dbReference type="ARBA" id="ARBA00022777"/>
    </source>
</evidence>
<dbReference type="Gene3D" id="3.30.200.20">
    <property type="entry name" value="Phosphorylase Kinase, domain 1"/>
    <property type="match status" value="1"/>
</dbReference>
<keyword evidence="2" id="KW-0723">Serine/threonine-protein kinase</keyword>
<protein>
    <recommendedName>
        <fullName evidence="1">non-specific serine/threonine protein kinase</fullName>
        <ecNumber evidence="1">2.7.11.1</ecNumber>
    </recommendedName>
    <alternativeName>
        <fullName evidence="10">Heme-regulated eukaryotic initiation factor eIF-2-alpha kinase</fullName>
    </alternativeName>
</protein>
<feature type="compositionally biased region" description="Polar residues" evidence="13">
    <location>
        <begin position="248"/>
        <end position="264"/>
    </location>
</feature>
<keyword evidence="4" id="KW-0808">Transferase</keyword>
<keyword evidence="8" id="KW-0652">Protein synthesis inhibitor</keyword>
<evidence type="ECO:0000256" key="13">
    <source>
        <dbReference type="SAM" id="MobiDB-lite"/>
    </source>
</evidence>
<organism evidence="15 16">
    <name type="scientific">Clavelina lepadiformis</name>
    <name type="common">Light-bulb sea squirt</name>
    <name type="synonym">Ascidia lepadiformis</name>
    <dbReference type="NCBI Taxonomy" id="159417"/>
    <lineage>
        <taxon>Eukaryota</taxon>
        <taxon>Metazoa</taxon>
        <taxon>Chordata</taxon>
        <taxon>Tunicata</taxon>
        <taxon>Ascidiacea</taxon>
        <taxon>Aplousobranchia</taxon>
        <taxon>Clavelinidae</taxon>
        <taxon>Clavelina</taxon>
    </lineage>
</organism>
<dbReference type="Proteomes" id="UP001642483">
    <property type="component" value="Unassembled WGS sequence"/>
</dbReference>
<gene>
    <name evidence="15" type="ORF">CVLEPA_LOCUS26577</name>
</gene>
<dbReference type="PANTHER" id="PTHR11042:SF187">
    <property type="entry name" value="EUKARYOTIC TRANSLATION INITIATION FACTOR 2-ALPHA KINASE 2"/>
    <property type="match status" value="1"/>
</dbReference>
<feature type="coiled-coil region" evidence="12">
    <location>
        <begin position="639"/>
        <end position="666"/>
    </location>
</feature>
<dbReference type="PROSITE" id="PS00108">
    <property type="entry name" value="PROTEIN_KINASE_ST"/>
    <property type="match status" value="1"/>
</dbReference>
<comment type="similarity">
    <text evidence="9">Belongs to the protein kinase superfamily. Ser/Thr protein kinase family. GCN2 subfamily.</text>
</comment>
<keyword evidence="6" id="KW-0418">Kinase</keyword>
<dbReference type="InterPro" id="IPR050339">
    <property type="entry name" value="CC_SR_Kinase"/>
</dbReference>
<dbReference type="Pfam" id="PF00069">
    <property type="entry name" value="Pkinase"/>
    <property type="match status" value="2"/>
</dbReference>
<dbReference type="EC" id="2.7.11.1" evidence="1"/>
<dbReference type="EMBL" id="CAWYQH010000130">
    <property type="protein sequence ID" value="CAK8693278.1"/>
    <property type="molecule type" value="Genomic_DNA"/>
</dbReference>
<evidence type="ECO:0000256" key="5">
    <source>
        <dbReference type="ARBA" id="ARBA00022741"/>
    </source>
</evidence>
<evidence type="ECO:0000256" key="10">
    <source>
        <dbReference type="ARBA" id="ARBA00042914"/>
    </source>
</evidence>
<dbReference type="InterPro" id="IPR054521">
    <property type="entry name" value="HRI2_3H"/>
</dbReference>
<accession>A0ABP0GNH5</accession>
<keyword evidence="7 11" id="KW-0067">ATP-binding</keyword>
<reference evidence="15 16" key="1">
    <citation type="submission" date="2024-02" db="EMBL/GenBank/DDBJ databases">
        <authorList>
            <person name="Daric V."/>
            <person name="Darras S."/>
        </authorList>
    </citation>
    <scope>NUCLEOTIDE SEQUENCE [LARGE SCALE GENOMIC DNA]</scope>
</reference>
<comment type="caution">
    <text evidence="15">The sequence shown here is derived from an EMBL/GenBank/DDBJ whole genome shotgun (WGS) entry which is preliminary data.</text>
</comment>
<keyword evidence="3" id="KW-0597">Phosphoprotein</keyword>
<evidence type="ECO:0000256" key="7">
    <source>
        <dbReference type="ARBA" id="ARBA00022840"/>
    </source>
</evidence>
<dbReference type="PROSITE" id="PS00107">
    <property type="entry name" value="PROTEIN_KINASE_ATP"/>
    <property type="match status" value="1"/>
</dbReference>
<keyword evidence="5 11" id="KW-0547">Nucleotide-binding</keyword>
<evidence type="ECO:0000256" key="3">
    <source>
        <dbReference type="ARBA" id="ARBA00022553"/>
    </source>
</evidence>
<name>A0ABP0GNH5_CLALP</name>
<proteinExistence type="inferred from homology"/>
<evidence type="ECO:0000256" key="2">
    <source>
        <dbReference type="ARBA" id="ARBA00022527"/>
    </source>
</evidence>
<evidence type="ECO:0000256" key="8">
    <source>
        <dbReference type="ARBA" id="ARBA00023193"/>
    </source>
</evidence>
<evidence type="ECO:0000259" key="14">
    <source>
        <dbReference type="PROSITE" id="PS50011"/>
    </source>
</evidence>
<dbReference type="SUPFAM" id="SSF56112">
    <property type="entry name" value="Protein kinase-like (PK-like)"/>
    <property type="match status" value="1"/>
</dbReference>
<dbReference type="InterPro" id="IPR017441">
    <property type="entry name" value="Protein_kinase_ATP_BS"/>
</dbReference>
<dbReference type="SMART" id="SM00220">
    <property type="entry name" value="S_TKc"/>
    <property type="match status" value="1"/>
</dbReference>
<evidence type="ECO:0000256" key="1">
    <source>
        <dbReference type="ARBA" id="ARBA00012513"/>
    </source>
</evidence>
<feature type="region of interest" description="Disordered" evidence="13">
    <location>
        <begin position="247"/>
        <end position="311"/>
    </location>
</feature>
<evidence type="ECO:0000256" key="9">
    <source>
        <dbReference type="ARBA" id="ARBA00037982"/>
    </source>
</evidence>
<evidence type="ECO:0000313" key="15">
    <source>
        <dbReference type="EMBL" id="CAK8693278.1"/>
    </source>
</evidence>
<dbReference type="PROSITE" id="PS50011">
    <property type="entry name" value="PROTEIN_KINASE_DOM"/>
    <property type="match status" value="1"/>
</dbReference>
<dbReference type="InterPro" id="IPR008271">
    <property type="entry name" value="Ser/Thr_kinase_AS"/>
</dbReference>
<dbReference type="InterPro" id="IPR011009">
    <property type="entry name" value="Kinase-like_dom_sf"/>
</dbReference>
<dbReference type="InterPro" id="IPR000719">
    <property type="entry name" value="Prot_kinase_dom"/>
</dbReference>
<dbReference type="Gene3D" id="1.10.510.10">
    <property type="entry name" value="Transferase(Phosphotransferase) domain 1"/>
    <property type="match status" value="1"/>
</dbReference>
<feature type="binding site" evidence="11">
    <location>
        <position position="202"/>
    </location>
    <ligand>
        <name>ATP</name>
        <dbReference type="ChEBI" id="CHEBI:30616"/>
    </ligand>
</feature>
<keyword evidence="12" id="KW-0175">Coiled coil</keyword>
<evidence type="ECO:0000256" key="12">
    <source>
        <dbReference type="SAM" id="Coils"/>
    </source>
</evidence>
<sequence>MGRMATGTSFDFSFPPLKPILALDESEPDLARSNGKSASTEKKVVCYKKTQSLVVQSSIPQNVLLGSLLEHLCSLYESDSEKASKLFNSICKQLEKIKVISPVTYLEEYSSIRLQYKSTFYNLFQSAILNLDSKLPLGSGDNPSSAPLKRRSLQVPPEEVFNFSTSRYAEEYEEVAEIGKGAFGKVYKVRNKIDGQVYAVKKIHFKSENHDDEPQEVRRMMREVHSLASLQHAHVVRYHHSWIEDRSSGASSCSEDGNSTLSSKQGKRHSRSHFQDLSQHKDALSRNSASSWGSDPVEDHPTPHSKFWQIGDTEDEFSKSNSILIKQKCRNVSNNSSAEKQFSPPSDVIFTHGVLEDAQRNNMKRVKSVILANLPQLQLTANNDKNNHVSRSKSMNSMSDFRGLSPHSINEPIAHSCLPTISTQLTLFIQMQLCESSLKDWLANRNGRFSSNFDPRDVINRETSFDIFRQILSALDFIHGKDILHRDLKPRNIFIIGERPYILLGDFGLARPAITKQSSEAFTPIHDVPMTFELEEHTSGIGTTVYAAPEQLTKENYNFKADLYSAGIIFFELMWPLYTEHERGKAINDLRSGLIPDLYQAKWQSTVKMLKSLISHNPEERPSAGDLLKEEILRSNEGSLLQEKEILKLKQENEKLKELVAKYRSKLIFHGIDPDI</sequence>
<dbReference type="PANTHER" id="PTHR11042">
    <property type="entry name" value="EUKARYOTIC TRANSLATION INITIATION FACTOR 2-ALPHA KINASE EIF2-ALPHA KINASE -RELATED"/>
    <property type="match status" value="1"/>
</dbReference>